<dbReference type="AlphaFoldDB" id="A0A6J7Q1E3"/>
<organism evidence="2">
    <name type="scientific">freshwater metagenome</name>
    <dbReference type="NCBI Taxonomy" id="449393"/>
    <lineage>
        <taxon>unclassified sequences</taxon>
        <taxon>metagenomes</taxon>
        <taxon>ecological metagenomes</taxon>
    </lineage>
</organism>
<name>A0A6J7Q1E3_9ZZZZ</name>
<protein>
    <submittedName>
        <fullName evidence="2">Unannotated protein</fullName>
    </submittedName>
</protein>
<proteinExistence type="predicted"/>
<keyword evidence="1" id="KW-0472">Membrane</keyword>
<keyword evidence="1" id="KW-0812">Transmembrane</keyword>
<reference evidence="2" key="1">
    <citation type="submission" date="2020-05" db="EMBL/GenBank/DDBJ databases">
        <authorList>
            <person name="Chiriac C."/>
            <person name="Salcher M."/>
            <person name="Ghai R."/>
            <person name="Kavagutti S V."/>
        </authorList>
    </citation>
    <scope>NUCLEOTIDE SEQUENCE</scope>
</reference>
<feature type="transmembrane region" description="Helical" evidence="1">
    <location>
        <begin position="50"/>
        <end position="69"/>
    </location>
</feature>
<keyword evidence="1" id="KW-1133">Transmembrane helix</keyword>
<evidence type="ECO:0000313" key="2">
    <source>
        <dbReference type="EMBL" id="CAB5008064.1"/>
    </source>
</evidence>
<dbReference type="EMBL" id="CAFBPA010000130">
    <property type="protein sequence ID" value="CAB5008064.1"/>
    <property type="molecule type" value="Genomic_DNA"/>
</dbReference>
<sequence length="138" mass="14536">MSNNDASAPAPSSGRGFGRVLVAIYGIFALAATARSAVQIATKFSEAPLAYLLSAVAAIIYVIATIALARGDRTSRKVATYAITIELVGVLLVGTASFIFPSAFNVTSVWTGFGSGYGFIPLVLPVVGLWWLRHTRNK</sequence>
<feature type="transmembrane region" description="Helical" evidence="1">
    <location>
        <begin position="20"/>
        <end position="38"/>
    </location>
</feature>
<feature type="transmembrane region" description="Helical" evidence="1">
    <location>
        <begin position="81"/>
        <end position="104"/>
    </location>
</feature>
<gene>
    <name evidence="2" type="ORF">UFOPK4043_00915</name>
</gene>
<evidence type="ECO:0000256" key="1">
    <source>
        <dbReference type="SAM" id="Phobius"/>
    </source>
</evidence>
<accession>A0A6J7Q1E3</accession>
<feature type="transmembrane region" description="Helical" evidence="1">
    <location>
        <begin position="110"/>
        <end position="132"/>
    </location>
</feature>